<keyword evidence="4" id="KW-1185">Reference proteome</keyword>
<evidence type="ECO:0000313" key="4">
    <source>
        <dbReference type="Proteomes" id="UP001175261"/>
    </source>
</evidence>
<feature type="compositionally biased region" description="Pro residues" evidence="1">
    <location>
        <begin position="379"/>
        <end position="388"/>
    </location>
</feature>
<dbReference type="AlphaFoldDB" id="A0AA39GHR6"/>
<keyword evidence="2" id="KW-0472">Membrane</keyword>
<feature type="compositionally biased region" description="Basic and acidic residues" evidence="1">
    <location>
        <begin position="123"/>
        <end position="132"/>
    </location>
</feature>
<proteinExistence type="predicted"/>
<feature type="compositionally biased region" description="Polar residues" evidence="1">
    <location>
        <begin position="390"/>
        <end position="404"/>
    </location>
</feature>
<name>A0AA39GHR6_SARSR</name>
<comment type="caution">
    <text evidence="3">The sequence shown here is derived from an EMBL/GenBank/DDBJ whole genome shotgun (WGS) entry which is preliminary data.</text>
</comment>
<feature type="compositionally biased region" description="Polar residues" evidence="1">
    <location>
        <begin position="64"/>
        <end position="73"/>
    </location>
</feature>
<feature type="compositionally biased region" description="Basic and acidic residues" evidence="1">
    <location>
        <begin position="214"/>
        <end position="262"/>
    </location>
</feature>
<feature type="compositionally biased region" description="Low complexity" evidence="1">
    <location>
        <begin position="74"/>
        <end position="86"/>
    </location>
</feature>
<protein>
    <submittedName>
        <fullName evidence="3">Uncharacterized protein</fullName>
    </submittedName>
</protein>
<sequence>MADASSMNYIYTIGGYAALAAVGYVFYHVKTTENKKRTTTPDTKAARSSQPEPRKDDRKKKQRLQSFTSESAKVQQAPVAAPAEPETYASKAKSKPEKADNDLDFAQQLVKAQEGKKFLNKTEGGKQREKTVKQSRVGKAKEPVATEAQSPPSSTTGGDADEETSPIQSPEIAPADPSGVADMLEPAPKGPSVLRLTEPTNKPAPKPKAAKAPEVVETKKQRQNRKKAEAAKEARQEAEKERKVLEERQRRTARIAEGRAAKDGSQSTNANIKKSAWSEGAPASEGSKAADTNGFHQPLDTFEKPAGAKPTEQTKVDANWIAVLPSEEEQMEKLKDDADEWSTVQSKSVKAKKNKQVSSASSGDDQAQPPAKQEVEKPAPQPQRPAPAPKTTSGASKNFGSFSALSKDEPADEVEEEWDV</sequence>
<evidence type="ECO:0000256" key="1">
    <source>
        <dbReference type="SAM" id="MobiDB-lite"/>
    </source>
</evidence>
<dbReference type="Proteomes" id="UP001175261">
    <property type="component" value="Unassembled WGS sequence"/>
</dbReference>
<feature type="region of interest" description="Disordered" evidence="1">
    <location>
        <begin position="32"/>
        <end position="420"/>
    </location>
</feature>
<keyword evidence="2" id="KW-1133">Transmembrane helix</keyword>
<evidence type="ECO:0000313" key="3">
    <source>
        <dbReference type="EMBL" id="KAK0387577.1"/>
    </source>
</evidence>
<feature type="compositionally biased region" description="Polar residues" evidence="1">
    <location>
        <begin position="40"/>
        <end position="51"/>
    </location>
</feature>
<feature type="compositionally biased region" description="Acidic residues" evidence="1">
    <location>
        <begin position="410"/>
        <end position="420"/>
    </location>
</feature>
<accession>A0AA39GHR6</accession>
<reference evidence="3" key="1">
    <citation type="submission" date="2022-10" db="EMBL/GenBank/DDBJ databases">
        <title>Determination and structural analysis of whole genome sequence of Sarocladium strictum F4-1.</title>
        <authorList>
            <person name="Hu L."/>
            <person name="Jiang Y."/>
        </authorList>
    </citation>
    <scope>NUCLEOTIDE SEQUENCE</scope>
    <source>
        <strain evidence="3">F4-1</strain>
    </source>
</reference>
<gene>
    <name evidence="3" type="ORF">NLU13_3823</name>
</gene>
<keyword evidence="2" id="KW-0812">Transmembrane</keyword>
<dbReference type="EMBL" id="JAPDFR010000003">
    <property type="protein sequence ID" value="KAK0387577.1"/>
    <property type="molecule type" value="Genomic_DNA"/>
</dbReference>
<organism evidence="3 4">
    <name type="scientific">Sarocladium strictum</name>
    <name type="common">Black bundle disease fungus</name>
    <name type="synonym">Acremonium strictum</name>
    <dbReference type="NCBI Taxonomy" id="5046"/>
    <lineage>
        <taxon>Eukaryota</taxon>
        <taxon>Fungi</taxon>
        <taxon>Dikarya</taxon>
        <taxon>Ascomycota</taxon>
        <taxon>Pezizomycotina</taxon>
        <taxon>Sordariomycetes</taxon>
        <taxon>Hypocreomycetidae</taxon>
        <taxon>Hypocreales</taxon>
        <taxon>Sarocladiaceae</taxon>
        <taxon>Sarocladium</taxon>
    </lineage>
</organism>
<feature type="compositionally biased region" description="Polar residues" evidence="1">
    <location>
        <begin position="356"/>
        <end position="365"/>
    </location>
</feature>
<evidence type="ECO:0000256" key="2">
    <source>
        <dbReference type="SAM" id="Phobius"/>
    </source>
</evidence>
<feature type="compositionally biased region" description="Polar residues" evidence="1">
    <location>
        <begin position="147"/>
        <end position="157"/>
    </location>
</feature>
<feature type="transmembrane region" description="Helical" evidence="2">
    <location>
        <begin position="6"/>
        <end position="27"/>
    </location>
</feature>